<dbReference type="InterPro" id="IPR009008">
    <property type="entry name" value="Val/Leu/Ile-tRNA-synth_edit"/>
</dbReference>
<dbReference type="Gene3D" id="1.10.730.10">
    <property type="entry name" value="Isoleucyl-tRNA Synthetase, Domain 1"/>
    <property type="match status" value="1"/>
</dbReference>
<dbReference type="EMBL" id="JYNZ01000003">
    <property type="protein sequence ID" value="KXK26896.1"/>
    <property type="molecule type" value="Genomic_DNA"/>
</dbReference>
<evidence type="ECO:0000259" key="10">
    <source>
        <dbReference type="Pfam" id="PF08264"/>
    </source>
</evidence>
<keyword evidence="5" id="KW-0648">Protein biosynthesis</keyword>
<dbReference type="InterPro" id="IPR002300">
    <property type="entry name" value="aa-tRNA-synth_Ia"/>
</dbReference>
<gene>
    <name evidence="11" type="primary">valS</name>
    <name evidence="11" type="ORF">TR69_WS6001000919</name>
</gene>
<dbReference type="GO" id="GO:0005524">
    <property type="term" value="F:ATP binding"/>
    <property type="evidence" value="ECO:0007669"/>
    <property type="project" value="UniProtKB-KW"/>
</dbReference>
<evidence type="ECO:0000256" key="6">
    <source>
        <dbReference type="ARBA" id="ARBA00023146"/>
    </source>
</evidence>
<evidence type="ECO:0000256" key="3">
    <source>
        <dbReference type="ARBA" id="ARBA00022741"/>
    </source>
</evidence>
<dbReference type="GO" id="GO:0004832">
    <property type="term" value="F:valine-tRNA ligase activity"/>
    <property type="evidence" value="ECO:0007669"/>
    <property type="project" value="UniProtKB-EC"/>
</dbReference>
<dbReference type="SUPFAM" id="SSF47323">
    <property type="entry name" value="Anticodon-binding domain of a subclass of class I aminoacyl-tRNA synthetases"/>
    <property type="match status" value="1"/>
</dbReference>
<evidence type="ECO:0000256" key="8">
    <source>
        <dbReference type="ARBA" id="ARBA00047552"/>
    </source>
</evidence>
<evidence type="ECO:0000313" key="12">
    <source>
        <dbReference type="Proteomes" id="UP000070457"/>
    </source>
</evidence>
<dbReference type="EC" id="6.1.1.9" evidence="1"/>
<evidence type="ECO:0000256" key="4">
    <source>
        <dbReference type="ARBA" id="ARBA00022840"/>
    </source>
</evidence>
<dbReference type="SUPFAM" id="SSF52374">
    <property type="entry name" value="Nucleotidylyl transferase"/>
    <property type="match status" value="1"/>
</dbReference>
<dbReference type="PATRIC" id="fig|1617426.3.peg.907"/>
<dbReference type="PANTHER" id="PTHR11946:SF93">
    <property type="entry name" value="VALINE--TRNA LIGASE, CHLOROPLASTIC_MITOCHONDRIAL 2"/>
    <property type="match status" value="1"/>
</dbReference>
<dbReference type="InterPro" id="IPR013155">
    <property type="entry name" value="M/V/L/I-tRNA-synth_anticd-bd"/>
</dbReference>
<dbReference type="Pfam" id="PF00133">
    <property type="entry name" value="tRNA-synt_1"/>
    <property type="match status" value="1"/>
</dbReference>
<accession>A0A136LZ49</accession>
<dbReference type="STRING" id="1617426.TR69_WS6001000919"/>
<reference evidence="11 12" key="1">
    <citation type="submission" date="2015-02" db="EMBL/GenBank/DDBJ databases">
        <title>Improved understanding of the partial-nitritation anammox process through 23 genomes representing the majority of the microbial community.</title>
        <authorList>
            <person name="Speth D.R."/>
            <person name="In T Zandt M."/>
            <person name="Guerrero Cruz S."/>
            <person name="Jetten M.S."/>
            <person name="Dutilh B.E."/>
        </authorList>
    </citation>
    <scope>NUCLEOTIDE SEQUENCE [LARGE SCALE GENOMIC DNA]</scope>
    <source>
        <strain evidence="11">OLB20</strain>
    </source>
</reference>
<keyword evidence="4" id="KW-0067">ATP-binding</keyword>
<dbReference type="SUPFAM" id="SSF50677">
    <property type="entry name" value="ValRS/IleRS/LeuRS editing domain"/>
    <property type="match status" value="1"/>
</dbReference>
<evidence type="ECO:0000259" key="9">
    <source>
        <dbReference type="Pfam" id="PF00133"/>
    </source>
</evidence>
<keyword evidence="6" id="KW-0030">Aminoacyl-tRNA synthetase</keyword>
<dbReference type="InterPro" id="IPR009080">
    <property type="entry name" value="tRNAsynth_Ia_anticodon-bd"/>
</dbReference>
<dbReference type="GO" id="GO:0005829">
    <property type="term" value="C:cytosol"/>
    <property type="evidence" value="ECO:0007669"/>
    <property type="project" value="TreeGrafter"/>
</dbReference>
<dbReference type="InterPro" id="IPR015947">
    <property type="entry name" value="PUA-like_sf"/>
</dbReference>
<dbReference type="Pfam" id="PF08264">
    <property type="entry name" value="Anticodon_1"/>
    <property type="match status" value="1"/>
</dbReference>
<dbReference type="PRINTS" id="PR00986">
    <property type="entry name" value="TRNASYNTHVAL"/>
</dbReference>
<dbReference type="InterPro" id="IPR014729">
    <property type="entry name" value="Rossmann-like_a/b/a_fold"/>
</dbReference>
<dbReference type="SUPFAM" id="SSF88697">
    <property type="entry name" value="PUA domain-like"/>
    <property type="match status" value="1"/>
</dbReference>
<name>A0A136LZ49_9BACT</name>
<sequence length="853" mass="97628">MKRDGRETFSIVNPPPNAYMRPHIGNVSGYAYQDVLLRYHRLFGKKVLGQPGKDHAGIQGEVVVEKIFIENKGKTKLDMGREKFYKASYAHFEKLMPMVMSDEQRIGLSSDYDRNLFTLDPKVVETVLGTFIKMFADNMVYKGVRIVNWDPVAQTTLADIDTERVERETELVYIKYPVSRQRVWFLSFRSKEVLERIRSGKKTIETRALNPDEPDRFFGDIQTGDLIVCVDKTDGQTLYRKVREVTAFTSMKDAFDGLDLRQVFEQEPGSLDEMRERYASLADGYAERIDKNGLVAITFAELGDDDFLTVATTRAETMLGDTAITVNPADKRYKELTGKTVALPLVDRTIPVITSARVDKEFGTGAVKLTPAHSYDDYVMMTEWNEEHPDDAVGYINIISKAGTLSGPVPERYWGMKSEDARAAVIRDLDRMGLIVKREPHTQSVMIGERSKAVIEQIMSSQWFIDVERLKQPAIAAVKNGDVTIHPEYMNKKYLHWMENLHDWPVSRSLWWGYRIPVWYKGELKEEINDEGQVIESINGTAVKGIYDAVEKGLALVQIDSPGEGWIQDEDVFDTWFSSGQWPYATIKANGLMDTFYPTDVMETGYDILELWVSRMIMLSLYTQGTVPFTNVYLHGLVKAPDGQKMSKSKNNVIAPEEIIKDYGADSLRLLYVVGNKPGSSYPVSYEKLEGYKRFLNKIWNAAKFVLLNLQDVDGAALEDMDRTKLAFNDDDRTMHAHLDALVSETKRRMEGFHLGVAAQELYDSFWHTFADIYIEQIKERLYTRDKEGNPLNMEGDDLESRRAAQWSAYTILKTYLVLLHPFIPFITETVWQELPRYKDDAETIMYAKWPGS</sequence>
<evidence type="ECO:0000256" key="5">
    <source>
        <dbReference type="ARBA" id="ARBA00022917"/>
    </source>
</evidence>
<dbReference type="Proteomes" id="UP000070457">
    <property type="component" value="Unassembled WGS sequence"/>
</dbReference>
<feature type="domain" description="Methionyl/Valyl/Leucyl/Isoleucyl-tRNA synthetase anticodon-binding" evidence="10">
    <location>
        <begin position="732"/>
        <end position="851"/>
    </location>
</feature>
<dbReference type="GO" id="GO:0006438">
    <property type="term" value="P:valyl-tRNA aminoacylation"/>
    <property type="evidence" value="ECO:0007669"/>
    <property type="project" value="InterPro"/>
</dbReference>
<keyword evidence="2 11" id="KW-0436">Ligase</keyword>
<dbReference type="GO" id="GO:0002161">
    <property type="term" value="F:aminoacyl-tRNA deacylase activity"/>
    <property type="evidence" value="ECO:0007669"/>
    <property type="project" value="InterPro"/>
</dbReference>
<comment type="caution">
    <text evidence="11">The sequence shown here is derived from an EMBL/GenBank/DDBJ whole genome shotgun (WGS) entry which is preliminary data.</text>
</comment>
<evidence type="ECO:0000313" key="11">
    <source>
        <dbReference type="EMBL" id="KXK26896.1"/>
    </source>
</evidence>
<dbReference type="Gene3D" id="3.40.50.620">
    <property type="entry name" value="HUPs"/>
    <property type="match status" value="2"/>
</dbReference>
<evidence type="ECO:0000256" key="1">
    <source>
        <dbReference type="ARBA" id="ARBA00013169"/>
    </source>
</evidence>
<keyword evidence="3" id="KW-0547">Nucleotide-binding</keyword>
<dbReference type="InterPro" id="IPR002303">
    <property type="entry name" value="Valyl-tRNA_ligase"/>
</dbReference>
<feature type="domain" description="Aminoacyl-tRNA synthetase class Ia" evidence="9">
    <location>
        <begin position="3"/>
        <end position="673"/>
    </location>
</feature>
<dbReference type="Gene3D" id="3.90.740.10">
    <property type="entry name" value="Valyl/Leucyl/Isoleucyl-tRNA synthetase, editing domain"/>
    <property type="match status" value="1"/>
</dbReference>
<dbReference type="AlphaFoldDB" id="A0A136LZ49"/>
<evidence type="ECO:0000256" key="2">
    <source>
        <dbReference type="ARBA" id="ARBA00022598"/>
    </source>
</evidence>
<protein>
    <recommendedName>
        <fullName evidence="1">valine--tRNA ligase</fullName>
        <ecNumber evidence="1">6.1.1.9</ecNumber>
    </recommendedName>
    <alternativeName>
        <fullName evidence="7">Valyl-tRNA synthetase</fullName>
    </alternativeName>
</protein>
<evidence type="ECO:0000256" key="7">
    <source>
        <dbReference type="ARBA" id="ARBA00029936"/>
    </source>
</evidence>
<dbReference type="InterPro" id="IPR033705">
    <property type="entry name" value="Anticodon_Ia_Val"/>
</dbReference>
<proteinExistence type="predicted"/>
<comment type="catalytic activity">
    <reaction evidence="8">
        <text>tRNA(Val) + L-valine + ATP = L-valyl-tRNA(Val) + AMP + diphosphate</text>
        <dbReference type="Rhea" id="RHEA:10704"/>
        <dbReference type="Rhea" id="RHEA-COMP:9672"/>
        <dbReference type="Rhea" id="RHEA-COMP:9708"/>
        <dbReference type="ChEBI" id="CHEBI:30616"/>
        <dbReference type="ChEBI" id="CHEBI:33019"/>
        <dbReference type="ChEBI" id="CHEBI:57762"/>
        <dbReference type="ChEBI" id="CHEBI:78442"/>
        <dbReference type="ChEBI" id="CHEBI:78537"/>
        <dbReference type="ChEBI" id="CHEBI:456215"/>
        <dbReference type="EC" id="6.1.1.9"/>
    </reaction>
</comment>
<dbReference type="CDD" id="cd07962">
    <property type="entry name" value="Anticodon_Ia_Val"/>
    <property type="match status" value="1"/>
</dbReference>
<dbReference type="PANTHER" id="PTHR11946">
    <property type="entry name" value="VALYL-TRNA SYNTHETASES"/>
    <property type="match status" value="1"/>
</dbReference>
<organism evidence="11 12">
    <name type="scientific">candidate division WS6 bacterium OLB20</name>
    <dbReference type="NCBI Taxonomy" id="1617426"/>
    <lineage>
        <taxon>Bacteria</taxon>
        <taxon>Candidatus Dojkabacteria</taxon>
    </lineage>
</organism>